<reference evidence="2" key="1">
    <citation type="submission" date="2021-01" db="EMBL/GenBank/DDBJ databases">
        <authorList>
            <person name="Bezrukov I."/>
        </authorList>
    </citation>
    <scope>NUCLEOTIDE SEQUENCE</scope>
</reference>
<feature type="region of interest" description="Disordered" evidence="1">
    <location>
        <begin position="1"/>
        <end position="36"/>
    </location>
</feature>
<sequence>MSRAAPPTFSTSLATVPNRTESPIPPQHSSRHGKGLVARQLQPRWWFPRGHFC</sequence>
<gene>
    <name evidence="2" type="ORF">AARE701A_LOCUS403</name>
</gene>
<proteinExistence type="predicted"/>
<organism evidence="2 3">
    <name type="scientific">Arabidopsis arenosa</name>
    <name type="common">Sand rock-cress</name>
    <name type="synonym">Cardaminopsis arenosa</name>
    <dbReference type="NCBI Taxonomy" id="38785"/>
    <lineage>
        <taxon>Eukaryota</taxon>
        <taxon>Viridiplantae</taxon>
        <taxon>Streptophyta</taxon>
        <taxon>Embryophyta</taxon>
        <taxon>Tracheophyta</taxon>
        <taxon>Spermatophyta</taxon>
        <taxon>Magnoliopsida</taxon>
        <taxon>eudicotyledons</taxon>
        <taxon>Gunneridae</taxon>
        <taxon>Pentapetalae</taxon>
        <taxon>rosids</taxon>
        <taxon>malvids</taxon>
        <taxon>Brassicales</taxon>
        <taxon>Brassicaceae</taxon>
        <taxon>Camelineae</taxon>
        <taxon>Arabidopsis</taxon>
    </lineage>
</organism>
<dbReference type="AlphaFoldDB" id="A0A8S1ZE07"/>
<protein>
    <submittedName>
        <fullName evidence="2">Uncharacterized protein</fullName>
    </submittedName>
</protein>
<keyword evidence="3" id="KW-1185">Reference proteome</keyword>
<accession>A0A8S1ZE07</accession>
<feature type="compositionally biased region" description="Polar residues" evidence="1">
    <location>
        <begin position="8"/>
        <end position="21"/>
    </location>
</feature>
<evidence type="ECO:0000313" key="2">
    <source>
        <dbReference type="EMBL" id="CAE5956641.1"/>
    </source>
</evidence>
<evidence type="ECO:0000313" key="3">
    <source>
        <dbReference type="Proteomes" id="UP000682877"/>
    </source>
</evidence>
<evidence type="ECO:0000256" key="1">
    <source>
        <dbReference type="SAM" id="MobiDB-lite"/>
    </source>
</evidence>
<dbReference type="Proteomes" id="UP000682877">
    <property type="component" value="Chromosome 1"/>
</dbReference>
<dbReference type="EMBL" id="LR999451">
    <property type="protein sequence ID" value="CAE5956641.1"/>
    <property type="molecule type" value="Genomic_DNA"/>
</dbReference>
<name>A0A8S1ZE07_ARAAE</name>